<dbReference type="AlphaFoldDB" id="A0A3R8S047"/>
<dbReference type="SUPFAM" id="SSF69279">
    <property type="entry name" value="Phage tail proteins"/>
    <property type="match status" value="1"/>
</dbReference>
<keyword evidence="2" id="KW-1185">Reference proteome</keyword>
<accession>A0A3R8S047</accession>
<organism evidence="1 2">
    <name type="scientific">Aquabacterium soli</name>
    <dbReference type="NCBI Taxonomy" id="2493092"/>
    <lineage>
        <taxon>Bacteria</taxon>
        <taxon>Pseudomonadati</taxon>
        <taxon>Pseudomonadota</taxon>
        <taxon>Betaproteobacteria</taxon>
        <taxon>Burkholderiales</taxon>
        <taxon>Aquabacterium</taxon>
    </lineage>
</organism>
<sequence length="364" mass="40032">MPATQPSLQSSTRPGFTVGGQLQSAMERDVTHVCIDEDIDGLCRLEARFMAMGPAEAGESERINWLDGRVLDFGKALRVGMGPSTARVDLFDGKVSALELTMEAGRAPEVCCLAEDGLMDLRMTRRFKTYEQVSDADLVQQIAAQHGLGAQADVSGPTLAMVQQWNQSDLAFLRERARRLGADVWVAQGTLHLATRDRRQGPRLTLIQGNTLVQVRLSADVAHQRSEVKVGGYDDDRLESIDEDATDAIVAAEAQGHTHGVDVLQRAFGARPSHRVRDVPLKGEEARALAKAALLTRARRFVRAVGIADGNTDLRVGTVLKMERVTPLFEGDGYYVTRVRHQFDLSNGYRTHFEAERAWIGQEG</sequence>
<protein>
    <submittedName>
        <fullName evidence="1">Phage late control D family protein</fullName>
    </submittedName>
</protein>
<dbReference type="OrthoDB" id="1907165at2"/>
<gene>
    <name evidence="1" type="ORF">EIP75_17660</name>
</gene>
<dbReference type="EMBL" id="RSED01000016">
    <property type="protein sequence ID" value="RRS02972.1"/>
    <property type="molecule type" value="Genomic_DNA"/>
</dbReference>
<name>A0A3R8S047_9BURK</name>
<dbReference type="Pfam" id="PF05954">
    <property type="entry name" value="Phage_GPD"/>
    <property type="match status" value="1"/>
</dbReference>
<dbReference type="Proteomes" id="UP000269265">
    <property type="component" value="Unassembled WGS sequence"/>
</dbReference>
<comment type="caution">
    <text evidence="1">The sequence shown here is derived from an EMBL/GenBank/DDBJ whole genome shotgun (WGS) entry which is preliminary data.</text>
</comment>
<proteinExistence type="predicted"/>
<reference evidence="1 2" key="1">
    <citation type="submission" date="2018-12" db="EMBL/GenBank/DDBJ databases">
        <title>The whole draft genome of Aquabacterium sp. SJQ9.</title>
        <authorList>
            <person name="Sun L."/>
            <person name="Gao X."/>
            <person name="Chen W."/>
            <person name="Huang K."/>
        </authorList>
    </citation>
    <scope>NUCLEOTIDE SEQUENCE [LARGE SCALE GENOMIC DNA]</scope>
    <source>
        <strain evidence="1 2">SJQ9</strain>
    </source>
</reference>
<evidence type="ECO:0000313" key="2">
    <source>
        <dbReference type="Proteomes" id="UP000269265"/>
    </source>
</evidence>
<evidence type="ECO:0000313" key="1">
    <source>
        <dbReference type="EMBL" id="RRS02972.1"/>
    </source>
</evidence>
<dbReference type="RefSeq" id="WP_125244608.1">
    <property type="nucleotide sequence ID" value="NZ_RSED01000016.1"/>
</dbReference>